<name>A0ABR3MRN2_9TELE</name>
<dbReference type="Proteomes" id="UP001558613">
    <property type="component" value="Unassembled WGS sequence"/>
</dbReference>
<dbReference type="EMBL" id="JAYMGO010000009">
    <property type="protein sequence ID" value="KAL1267286.1"/>
    <property type="molecule type" value="Genomic_DNA"/>
</dbReference>
<proteinExistence type="predicted"/>
<keyword evidence="2" id="KW-1185">Reference proteome</keyword>
<reference evidence="1 2" key="1">
    <citation type="submission" date="2023-09" db="EMBL/GenBank/DDBJ databases">
        <authorList>
            <person name="Wang M."/>
        </authorList>
    </citation>
    <scope>NUCLEOTIDE SEQUENCE [LARGE SCALE GENOMIC DNA]</scope>
    <source>
        <strain evidence="1">GT-2023</strain>
        <tissue evidence="1">Liver</tissue>
    </source>
</reference>
<comment type="caution">
    <text evidence="1">The sequence shown here is derived from an EMBL/GenBank/DDBJ whole genome shotgun (WGS) entry which is preliminary data.</text>
</comment>
<evidence type="ECO:0000313" key="1">
    <source>
        <dbReference type="EMBL" id="KAL1267286.1"/>
    </source>
</evidence>
<sequence>MTAALIRGSAFESNPFQRIRFGPERSGEHFQTTPRPLAFVPLKKAVIQRGQPLLPGLLSKLIDTFEKSLADVHAPVKRRCWFYITLCGRPVTSPSSAYGSAG</sequence>
<protein>
    <submittedName>
        <fullName evidence="1">Uncharacterized protein</fullName>
    </submittedName>
</protein>
<accession>A0ABR3MRN2</accession>
<gene>
    <name evidence="1" type="ORF">QQF64_032649</name>
</gene>
<evidence type="ECO:0000313" key="2">
    <source>
        <dbReference type="Proteomes" id="UP001558613"/>
    </source>
</evidence>
<organism evidence="1 2">
    <name type="scientific">Cirrhinus molitorella</name>
    <name type="common">mud carp</name>
    <dbReference type="NCBI Taxonomy" id="172907"/>
    <lineage>
        <taxon>Eukaryota</taxon>
        <taxon>Metazoa</taxon>
        <taxon>Chordata</taxon>
        <taxon>Craniata</taxon>
        <taxon>Vertebrata</taxon>
        <taxon>Euteleostomi</taxon>
        <taxon>Actinopterygii</taxon>
        <taxon>Neopterygii</taxon>
        <taxon>Teleostei</taxon>
        <taxon>Ostariophysi</taxon>
        <taxon>Cypriniformes</taxon>
        <taxon>Cyprinidae</taxon>
        <taxon>Labeoninae</taxon>
        <taxon>Labeonini</taxon>
        <taxon>Cirrhinus</taxon>
    </lineage>
</organism>